<dbReference type="GO" id="GO:0004084">
    <property type="term" value="F:branched-chain-amino-acid transaminase activity"/>
    <property type="evidence" value="ECO:0007669"/>
    <property type="project" value="UniProtKB-EC"/>
</dbReference>
<dbReference type="GO" id="GO:0009082">
    <property type="term" value="P:branched-chain amino acid biosynthetic process"/>
    <property type="evidence" value="ECO:0007669"/>
    <property type="project" value="UniProtKB-KW"/>
</dbReference>
<evidence type="ECO:0000256" key="5">
    <source>
        <dbReference type="ARBA" id="ARBA00005072"/>
    </source>
</evidence>
<evidence type="ECO:0000256" key="3">
    <source>
        <dbReference type="ARBA" id="ARBA00004824"/>
    </source>
</evidence>
<comment type="pathway">
    <text evidence="5">Amino-acid biosynthesis; L-leucine biosynthesis; L-leucine from 3-methyl-2-oxobutanoate: step 4/4.</text>
</comment>
<keyword evidence="9" id="KW-0663">Pyridoxal phosphate</keyword>
<evidence type="ECO:0000256" key="7">
    <source>
        <dbReference type="ARBA" id="ARBA00013053"/>
    </source>
</evidence>
<dbReference type="Pfam" id="PF01063">
    <property type="entry name" value="Aminotran_4"/>
    <property type="match status" value="1"/>
</dbReference>
<dbReference type="PANTHER" id="PTHR42743:SF2">
    <property type="entry name" value="AMINODEOXYCHORISMATE LYASE"/>
    <property type="match status" value="1"/>
</dbReference>
<comment type="catalytic activity">
    <reaction evidence="13">
        <text>L-leucine + 2-oxoglutarate = 4-methyl-2-oxopentanoate + L-glutamate</text>
        <dbReference type="Rhea" id="RHEA:18321"/>
        <dbReference type="ChEBI" id="CHEBI:16810"/>
        <dbReference type="ChEBI" id="CHEBI:17865"/>
        <dbReference type="ChEBI" id="CHEBI:29985"/>
        <dbReference type="ChEBI" id="CHEBI:57427"/>
        <dbReference type="EC" id="2.6.1.42"/>
    </reaction>
</comment>
<dbReference type="InterPro" id="IPR050571">
    <property type="entry name" value="Class-IV_PLP-Dep_Aminotrnsfr"/>
</dbReference>
<proteinExistence type="inferred from homology"/>
<dbReference type="InterPro" id="IPR036038">
    <property type="entry name" value="Aminotransferase-like"/>
</dbReference>
<dbReference type="GO" id="GO:0008153">
    <property type="term" value="P:4-aminobenzoate biosynthetic process"/>
    <property type="evidence" value="ECO:0007669"/>
    <property type="project" value="TreeGrafter"/>
</dbReference>
<evidence type="ECO:0000313" key="14">
    <source>
        <dbReference type="EMBL" id="PVM84335.1"/>
    </source>
</evidence>
<evidence type="ECO:0000256" key="12">
    <source>
        <dbReference type="ARBA" id="ARBA00048798"/>
    </source>
</evidence>
<keyword evidence="10" id="KW-0028">Amino-acid biosynthesis</keyword>
<evidence type="ECO:0000256" key="4">
    <source>
        <dbReference type="ARBA" id="ARBA00004931"/>
    </source>
</evidence>
<dbReference type="RefSeq" id="WP_109102489.1">
    <property type="nucleotide sequence ID" value="NZ_QDKQ01000065.1"/>
</dbReference>
<comment type="pathway">
    <text evidence="4">Amino-acid biosynthesis; L-valine biosynthesis; L-valine from pyruvate: step 4/4.</text>
</comment>
<dbReference type="AlphaFoldDB" id="A0A2T9JKV6"/>
<gene>
    <name evidence="14" type="ORF">DDF67_19435</name>
</gene>
<evidence type="ECO:0000256" key="2">
    <source>
        <dbReference type="ARBA" id="ARBA00003109"/>
    </source>
</evidence>
<keyword evidence="15" id="KW-1185">Reference proteome</keyword>
<comment type="catalytic activity">
    <reaction evidence="12">
        <text>L-isoleucine + 2-oxoglutarate = (S)-3-methyl-2-oxopentanoate + L-glutamate</text>
        <dbReference type="Rhea" id="RHEA:24801"/>
        <dbReference type="ChEBI" id="CHEBI:16810"/>
        <dbReference type="ChEBI" id="CHEBI:29985"/>
        <dbReference type="ChEBI" id="CHEBI:35146"/>
        <dbReference type="ChEBI" id="CHEBI:58045"/>
        <dbReference type="EC" id="2.6.1.42"/>
    </reaction>
</comment>
<comment type="caution">
    <text evidence="14">The sequence shown here is derived from an EMBL/GenBank/DDBJ whole genome shotgun (WGS) entry which is preliminary data.</text>
</comment>
<dbReference type="InterPro" id="IPR001544">
    <property type="entry name" value="Aminotrans_IV"/>
</dbReference>
<dbReference type="EMBL" id="QDKQ01000065">
    <property type="protein sequence ID" value="PVM84335.1"/>
    <property type="molecule type" value="Genomic_DNA"/>
</dbReference>
<dbReference type="InterPro" id="IPR043132">
    <property type="entry name" value="BCAT-like_C"/>
</dbReference>
<comment type="function">
    <text evidence="2">Acts on leucine, isoleucine and valine.</text>
</comment>
<evidence type="ECO:0000256" key="9">
    <source>
        <dbReference type="ARBA" id="ARBA00022898"/>
    </source>
</evidence>
<comment type="similarity">
    <text evidence="6">Belongs to the class-IV pyridoxal-phosphate-dependent aminotransferase family.</text>
</comment>
<reference evidence="14 15" key="1">
    <citation type="submission" date="2018-04" db="EMBL/GenBank/DDBJ databases">
        <title>The genome sequence of Caulobacter sp. 744.</title>
        <authorList>
            <person name="Gao J."/>
            <person name="Sun J."/>
        </authorList>
    </citation>
    <scope>NUCLEOTIDE SEQUENCE [LARGE SCALE GENOMIC DNA]</scope>
    <source>
        <strain evidence="14 15">774</strain>
    </source>
</reference>
<comment type="catalytic activity">
    <reaction evidence="11">
        <text>L-valine + 2-oxoglutarate = 3-methyl-2-oxobutanoate + L-glutamate</text>
        <dbReference type="Rhea" id="RHEA:24813"/>
        <dbReference type="ChEBI" id="CHEBI:11851"/>
        <dbReference type="ChEBI" id="CHEBI:16810"/>
        <dbReference type="ChEBI" id="CHEBI:29985"/>
        <dbReference type="ChEBI" id="CHEBI:57762"/>
        <dbReference type="EC" id="2.6.1.42"/>
    </reaction>
</comment>
<dbReference type="InterPro" id="IPR043131">
    <property type="entry name" value="BCAT-like_N"/>
</dbReference>
<evidence type="ECO:0000256" key="6">
    <source>
        <dbReference type="ARBA" id="ARBA00009320"/>
    </source>
</evidence>
<name>A0A2T9JKV6_9CAUL</name>
<dbReference type="OrthoDB" id="9805628at2"/>
<dbReference type="FunFam" id="3.20.10.10:FF:000002">
    <property type="entry name" value="D-alanine aminotransferase"/>
    <property type="match status" value="1"/>
</dbReference>
<comment type="pathway">
    <text evidence="3">Amino-acid biosynthesis; L-isoleucine biosynthesis; L-isoleucine from 2-oxobutanoate: step 4/4.</text>
</comment>
<evidence type="ECO:0000256" key="1">
    <source>
        <dbReference type="ARBA" id="ARBA00001933"/>
    </source>
</evidence>
<sequence>MTAIPLADRGLLLGDGLFETLLAVDGQVRHVEAHLDRMAAGCEALGLPPLDRDGARALITAAPGAAGLATGRAAVRLTLTAGSGGRGLDRPEAPVPELFAACAPAPPAGAPARAVVATVRRNEGSPASRLKTLAYLDNVLARAEARAAGADEALMLNNRGHLACASAGNLFWLDGEGLATPALDCGVLAGLARGRVMAAAAGLGIAVREARAGIEALATARAAFLTNSLTGVRPLVSLDGRALGEDPRVAALAAAAG</sequence>
<evidence type="ECO:0000256" key="13">
    <source>
        <dbReference type="ARBA" id="ARBA00049229"/>
    </source>
</evidence>
<dbReference type="GO" id="GO:0005829">
    <property type="term" value="C:cytosol"/>
    <property type="evidence" value="ECO:0007669"/>
    <property type="project" value="TreeGrafter"/>
</dbReference>
<comment type="cofactor">
    <cofactor evidence="1">
        <name>pyridoxal 5'-phosphate</name>
        <dbReference type="ChEBI" id="CHEBI:597326"/>
    </cofactor>
</comment>
<keyword evidence="10" id="KW-0100">Branched-chain amino acid biosynthesis</keyword>
<dbReference type="SUPFAM" id="SSF56752">
    <property type="entry name" value="D-aminoacid aminotransferase-like PLP-dependent enzymes"/>
    <property type="match status" value="1"/>
</dbReference>
<dbReference type="PANTHER" id="PTHR42743">
    <property type="entry name" value="AMINO-ACID AMINOTRANSFERASE"/>
    <property type="match status" value="1"/>
</dbReference>
<evidence type="ECO:0000256" key="8">
    <source>
        <dbReference type="ARBA" id="ARBA00014472"/>
    </source>
</evidence>
<dbReference type="GO" id="GO:0008696">
    <property type="term" value="F:4-amino-4-deoxychorismate lyase activity"/>
    <property type="evidence" value="ECO:0007669"/>
    <property type="project" value="TreeGrafter"/>
</dbReference>
<accession>A0A2T9JKV6</accession>
<dbReference type="Gene3D" id="3.30.470.10">
    <property type="match status" value="1"/>
</dbReference>
<dbReference type="Proteomes" id="UP000245073">
    <property type="component" value="Unassembled WGS sequence"/>
</dbReference>
<dbReference type="Gene3D" id="3.20.10.10">
    <property type="entry name" value="D-amino Acid Aminotransferase, subunit A, domain 2"/>
    <property type="match status" value="1"/>
</dbReference>
<dbReference type="EC" id="2.6.1.42" evidence="7"/>
<protein>
    <recommendedName>
        <fullName evidence="8">Probable branched-chain-amino-acid aminotransferase</fullName>
        <ecNumber evidence="7">2.6.1.42</ecNumber>
    </recommendedName>
</protein>
<evidence type="ECO:0000256" key="10">
    <source>
        <dbReference type="ARBA" id="ARBA00023304"/>
    </source>
</evidence>
<keyword evidence="14" id="KW-0456">Lyase</keyword>
<organism evidence="14 15">
    <name type="scientific">Caulobacter endophyticus</name>
    <dbReference type="NCBI Taxonomy" id="2172652"/>
    <lineage>
        <taxon>Bacteria</taxon>
        <taxon>Pseudomonadati</taxon>
        <taxon>Pseudomonadota</taxon>
        <taxon>Alphaproteobacteria</taxon>
        <taxon>Caulobacterales</taxon>
        <taxon>Caulobacteraceae</taxon>
        <taxon>Caulobacter</taxon>
    </lineage>
</organism>
<evidence type="ECO:0000256" key="11">
    <source>
        <dbReference type="ARBA" id="ARBA00048212"/>
    </source>
</evidence>
<evidence type="ECO:0000313" key="15">
    <source>
        <dbReference type="Proteomes" id="UP000245073"/>
    </source>
</evidence>